<organism evidence="2 3">
    <name type="scientific">Clupea harengus</name>
    <name type="common">Atlantic herring</name>
    <dbReference type="NCBI Taxonomy" id="7950"/>
    <lineage>
        <taxon>Eukaryota</taxon>
        <taxon>Metazoa</taxon>
        <taxon>Chordata</taxon>
        <taxon>Craniata</taxon>
        <taxon>Vertebrata</taxon>
        <taxon>Euteleostomi</taxon>
        <taxon>Actinopterygii</taxon>
        <taxon>Neopterygii</taxon>
        <taxon>Teleostei</taxon>
        <taxon>Clupei</taxon>
        <taxon>Clupeiformes</taxon>
        <taxon>Clupeoidei</taxon>
        <taxon>Clupeidae</taxon>
        <taxon>Clupea</taxon>
    </lineage>
</organism>
<evidence type="ECO:0000256" key="1">
    <source>
        <dbReference type="SAM" id="Phobius"/>
    </source>
</evidence>
<proteinExistence type="predicted"/>
<dbReference type="GeneID" id="116222309"/>
<dbReference type="RefSeq" id="XP_031431675.1">
    <property type="nucleotide sequence ID" value="XM_031575815.2"/>
</dbReference>
<protein>
    <submittedName>
        <fullName evidence="3">Membrane-spanning 4-domains subfamily A member 4A-like</fullName>
    </submittedName>
</protein>
<dbReference type="PANTHER" id="PTHR23320:SF128">
    <property type="entry name" value="MEMBRANE-SPANNING 4-DOMAINS SUBFAMILY A MEMBER 4A"/>
    <property type="match status" value="1"/>
</dbReference>
<gene>
    <name evidence="3" type="primary">LOC116222309</name>
</gene>
<keyword evidence="1" id="KW-0472">Membrane</keyword>
<accession>A0A6P8G931</accession>
<dbReference type="KEGG" id="char:116222309"/>
<dbReference type="OrthoDB" id="10071849at2759"/>
<evidence type="ECO:0000313" key="3">
    <source>
        <dbReference type="RefSeq" id="XP_031431675.1"/>
    </source>
</evidence>
<name>A0A6P8G931_CLUHA</name>
<reference evidence="3" key="1">
    <citation type="submission" date="2025-08" db="UniProtKB">
        <authorList>
            <consortium name="RefSeq"/>
        </authorList>
    </citation>
    <scope>IDENTIFICATION</scope>
</reference>
<dbReference type="InterPro" id="IPR030417">
    <property type="entry name" value="MS4A"/>
</dbReference>
<keyword evidence="2" id="KW-1185">Reference proteome</keyword>
<keyword evidence="1" id="KW-1133">Transmembrane helix</keyword>
<feature type="transmembrane region" description="Helical" evidence="1">
    <location>
        <begin position="6"/>
        <end position="28"/>
    </location>
</feature>
<keyword evidence="1" id="KW-0812">Transmembrane</keyword>
<sequence length="134" mass="14810">MNIFSTITAVNAIILFGLDFIFITDPNYGCFDDYNCHRNNALLMSRTQGIAGVMIVLSLLEFIVSICVSAFACNATCCSDTEQVVYSSRQVPPYFPTSHLPAPPQGTQMTFFPTSVGPPLQNCSADGRWQKWQI</sequence>
<feature type="transmembrane region" description="Helical" evidence="1">
    <location>
        <begin position="49"/>
        <end position="72"/>
    </location>
</feature>
<dbReference type="AlphaFoldDB" id="A0A6P8G931"/>
<evidence type="ECO:0000313" key="2">
    <source>
        <dbReference type="Proteomes" id="UP000515152"/>
    </source>
</evidence>
<dbReference type="Proteomes" id="UP000515152">
    <property type="component" value="Chromosome 11"/>
</dbReference>
<dbReference type="PANTHER" id="PTHR23320">
    <property type="entry name" value="MEMBRANE-SPANNING 4-DOMAINS SUBFAMILY A MS4A -RELATED"/>
    <property type="match status" value="1"/>
</dbReference>